<dbReference type="InterPro" id="IPR013022">
    <property type="entry name" value="Xyl_isomerase-like_TIM-brl"/>
</dbReference>
<gene>
    <name evidence="7" type="primary">nfo</name>
    <name evidence="9" type="ORF">KAR29_07785</name>
</gene>
<dbReference type="InterPro" id="IPR001719">
    <property type="entry name" value="AP_endonuc_2"/>
</dbReference>
<dbReference type="Proteomes" id="UP000671879">
    <property type="component" value="Chromosome"/>
</dbReference>
<name>A0A9Q7A9H2_9BACT</name>
<evidence type="ECO:0000256" key="7">
    <source>
        <dbReference type="HAMAP-Rule" id="MF_00152"/>
    </source>
</evidence>
<dbReference type="PROSITE" id="PS00731">
    <property type="entry name" value="AP_NUCLEASE_F2_3"/>
    <property type="match status" value="1"/>
</dbReference>
<keyword evidence="10" id="KW-1185">Reference proteome</keyword>
<dbReference type="InterPro" id="IPR036237">
    <property type="entry name" value="Xyl_isomerase-like_sf"/>
</dbReference>
<reference evidence="10" key="1">
    <citation type="submission" date="2021-04" db="EMBL/GenBank/DDBJ databases">
        <title>A novel Synergistetes isolate from a pyrite-forming mixed culture.</title>
        <authorList>
            <person name="Bunk B."/>
            <person name="Sproer C."/>
            <person name="Spring S."/>
            <person name="Pester M."/>
        </authorList>
    </citation>
    <scope>NUCLEOTIDE SEQUENCE [LARGE SCALE GENOMIC DNA]</scope>
    <source>
        <strain evidence="10">J.5.4.2-T.3.5.2</strain>
    </source>
</reference>
<dbReference type="EC" id="3.1.21.2" evidence="7"/>
<feature type="binding site" evidence="7">
    <location>
        <position position="180"/>
    </location>
    <ligand>
        <name>Zn(2+)</name>
        <dbReference type="ChEBI" id="CHEBI:29105"/>
        <label>3</label>
    </ligand>
</feature>
<dbReference type="EMBL" id="CP072943">
    <property type="protein sequence ID" value="QTX31293.1"/>
    <property type="molecule type" value="Genomic_DNA"/>
</dbReference>
<dbReference type="SMART" id="SM00518">
    <property type="entry name" value="AP2Ec"/>
    <property type="match status" value="1"/>
</dbReference>
<comment type="cofactor">
    <cofactor evidence="7">
        <name>Zn(2+)</name>
        <dbReference type="ChEBI" id="CHEBI:29105"/>
    </cofactor>
    <text evidence="7">Binds 3 Zn(2+) ions.</text>
</comment>
<feature type="binding site" evidence="7">
    <location>
        <position position="214"/>
    </location>
    <ligand>
        <name>Zn(2+)</name>
        <dbReference type="ChEBI" id="CHEBI:29105"/>
        <label>2</label>
    </ligand>
</feature>
<evidence type="ECO:0000256" key="1">
    <source>
        <dbReference type="ARBA" id="ARBA00005340"/>
    </source>
</evidence>
<dbReference type="InterPro" id="IPR018246">
    <property type="entry name" value="AP_endonuc_F2_Zn_BS"/>
</dbReference>
<dbReference type="Gene3D" id="3.20.20.150">
    <property type="entry name" value="Divalent-metal-dependent TIM barrel enzymes"/>
    <property type="match status" value="1"/>
</dbReference>
<comment type="function">
    <text evidence="7">Endonuclease IV plays a role in DNA repair. It cleaves phosphodiester bonds at apurinic or apyrimidinic (AP) sites, generating a 3'-hydroxyl group and a 5'-terminal sugar phosphate.</text>
</comment>
<comment type="similarity">
    <text evidence="1 7">Belongs to the AP endonuclease 2 family.</text>
</comment>
<accession>A0A9Q7A9H2</accession>
<dbReference type="RefSeq" id="WP_274372443.1">
    <property type="nucleotide sequence ID" value="NZ_CP072943.1"/>
</dbReference>
<dbReference type="GO" id="GO:0003677">
    <property type="term" value="F:DNA binding"/>
    <property type="evidence" value="ECO:0007669"/>
    <property type="project" value="InterPro"/>
</dbReference>
<keyword evidence="7" id="KW-0540">Nuclease</keyword>
<evidence type="ECO:0000259" key="8">
    <source>
        <dbReference type="Pfam" id="PF01261"/>
    </source>
</evidence>
<dbReference type="NCBIfam" id="TIGR00587">
    <property type="entry name" value="nfo"/>
    <property type="match status" value="1"/>
</dbReference>
<keyword evidence="2 7" id="KW-0479">Metal-binding</keyword>
<dbReference type="GO" id="GO:0008833">
    <property type="term" value="F:deoxyribonuclease IV (phage-T4-induced) activity"/>
    <property type="evidence" value="ECO:0007669"/>
    <property type="project" value="UniProtKB-UniRule"/>
</dbReference>
<dbReference type="PROSITE" id="PS51432">
    <property type="entry name" value="AP_NUCLEASE_F2_4"/>
    <property type="match status" value="1"/>
</dbReference>
<evidence type="ECO:0000256" key="5">
    <source>
        <dbReference type="ARBA" id="ARBA00022833"/>
    </source>
</evidence>
<feature type="binding site" evidence="7">
    <location>
        <position position="259"/>
    </location>
    <ligand>
        <name>Zn(2+)</name>
        <dbReference type="ChEBI" id="CHEBI:29105"/>
        <label>2</label>
    </ligand>
</feature>
<dbReference type="PANTHER" id="PTHR21445:SF0">
    <property type="entry name" value="APURINIC-APYRIMIDINIC ENDONUCLEASE"/>
    <property type="match status" value="1"/>
</dbReference>
<keyword evidence="3 7" id="KW-0227">DNA damage</keyword>
<comment type="catalytic activity">
    <reaction evidence="7">
        <text>Endonucleolytic cleavage to 5'-phosphooligonucleotide end-products.</text>
        <dbReference type="EC" id="3.1.21.2"/>
    </reaction>
</comment>
<dbReference type="PROSITE" id="PS00730">
    <property type="entry name" value="AP_NUCLEASE_F2_2"/>
    <property type="match status" value="1"/>
</dbReference>
<evidence type="ECO:0000256" key="3">
    <source>
        <dbReference type="ARBA" id="ARBA00022763"/>
    </source>
</evidence>
<dbReference type="GO" id="GO:0008081">
    <property type="term" value="F:phosphoric diester hydrolase activity"/>
    <property type="evidence" value="ECO:0007669"/>
    <property type="project" value="TreeGrafter"/>
</dbReference>
<evidence type="ECO:0000313" key="9">
    <source>
        <dbReference type="EMBL" id="QTX31293.1"/>
    </source>
</evidence>
<dbReference type="FunFam" id="3.20.20.150:FF:000001">
    <property type="entry name" value="Probable endonuclease 4"/>
    <property type="match status" value="1"/>
</dbReference>
<dbReference type="SUPFAM" id="SSF51658">
    <property type="entry name" value="Xylose isomerase-like"/>
    <property type="match status" value="1"/>
</dbReference>
<dbReference type="PANTHER" id="PTHR21445">
    <property type="entry name" value="ENDONUCLEASE IV ENDODEOXYRIBONUCLEASE IV"/>
    <property type="match status" value="1"/>
</dbReference>
<dbReference type="PROSITE" id="PS00729">
    <property type="entry name" value="AP_NUCLEASE_F2_1"/>
    <property type="match status" value="1"/>
</dbReference>
<organism evidence="9 10">
    <name type="scientific">Aminithiophilus ramosus</name>
    <dbReference type="NCBI Taxonomy" id="3029084"/>
    <lineage>
        <taxon>Bacteria</taxon>
        <taxon>Thermotogati</taxon>
        <taxon>Synergistota</taxon>
        <taxon>Synergistia</taxon>
        <taxon>Synergistales</taxon>
        <taxon>Aminithiophilaceae</taxon>
        <taxon>Aminithiophilus</taxon>
    </lineage>
</organism>
<feature type="binding site" evidence="7">
    <location>
        <position position="143"/>
    </location>
    <ligand>
        <name>Zn(2+)</name>
        <dbReference type="ChEBI" id="CHEBI:29105"/>
        <label>1</label>
    </ligand>
</feature>
<evidence type="ECO:0000313" key="10">
    <source>
        <dbReference type="Proteomes" id="UP000671879"/>
    </source>
</evidence>
<evidence type="ECO:0000256" key="4">
    <source>
        <dbReference type="ARBA" id="ARBA00022801"/>
    </source>
</evidence>
<dbReference type="HAMAP" id="MF_00152">
    <property type="entry name" value="Nfo"/>
    <property type="match status" value="1"/>
</dbReference>
<proteinExistence type="inferred from homology"/>
<protein>
    <recommendedName>
        <fullName evidence="7">Probable endonuclease 4</fullName>
        <ecNumber evidence="7">3.1.21.2</ecNumber>
    </recommendedName>
    <alternativeName>
        <fullName evidence="7">Endodeoxyribonuclease IV</fullName>
    </alternativeName>
    <alternativeName>
        <fullName evidence="7">Endonuclease IV</fullName>
    </alternativeName>
</protein>
<keyword evidence="7" id="KW-0255">Endonuclease</keyword>
<keyword evidence="4 7" id="KW-0378">Hydrolase</keyword>
<dbReference type="GO" id="GO:0006284">
    <property type="term" value="P:base-excision repair"/>
    <property type="evidence" value="ECO:0007669"/>
    <property type="project" value="TreeGrafter"/>
</dbReference>
<feature type="binding site" evidence="7">
    <location>
        <position position="177"/>
    </location>
    <ligand>
        <name>Zn(2+)</name>
        <dbReference type="ChEBI" id="CHEBI:29105"/>
        <label>2</label>
    </ligand>
</feature>
<evidence type="ECO:0000256" key="2">
    <source>
        <dbReference type="ARBA" id="ARBA00022723"/>
    </source>
</evidence>
<dbReference type="AlphaFoldDB" id="A0A9Q7A9H2"/>
<feature type="binding site" evidence="7">
    <location>
        <position position="106"/>
    </location>
    <ligand>
        <name>Zn(2+)</name>
        <dbReference type="ChEBI" id="CHEBI:29105"/>
        <label>1</label>
    </ligand>
</feature>
<dbReference type="Pfam" id="PF01261">
    <property type="entry name" value="AP_endonuc_2"/>
    <property type="match status" value="1"/>
</dbReference>
<sequence>MSLIGAHVSVAGGLDQALKRGEALSCEAIQIFTKNQLQWKTAPLPLHVCERFYRACRESSVEAVVAHASYLINIAAPDAIWDRSVEALREELERCEQLGIDGLVLHPGSHRGGGPTRGIGRASEALRRVLNATEGQRTRVLLETMSGQGDGLGRTLDELAQILDGCDGDRRIGLCLDTCHLFAAGYELRTVASYERFVDAVEEKVGIDRIGCWHLNDSKEPRGSGKDRHGSLGEGELGLTPFSCIVNDSAWERIPCLLETPKEDDGDRRNLSLLRKMRGR</sequence>
<evidence type="ECO:0000256" key="6">
    <source>
        <dbReference type="ARBA" id="ARBA00023204"/>
    </source>
</evidence>
<dbReference type="KEGG" id="aram:KAR29_07785"/>
<dbReference type="GO" id="GO:0003906">
    <property type="term" value="F:DNA-(apurinic or apyrimidinic site) endonuclease activity"/>
    <property type="evidence" value="ECO:0007669"/>
    <property type="project" value="TreeGrafter"/>
</dbReference>
<keyword evidence="6 7" id="KW-0234">DNA repair</keyword>
<feature type="domain" description="Xylose isomerase-like TIM barrel" evidence="8">
    <location>
        <begin position="23"/>
        <end position="276"/>
    </location>
</feature>
<keyword evidence="5 7" id="KW-0862">Zinc</keyword>
<dbReference type="CDD" id="cd00019">
    <property type="entry name" value="AP2Ec"/>
    <property type="match status" value="1"/>
</dbReference>
<feature type="binding site" evidence="7">
    <location>
        <position position="143"/>
    </location>
    <ligand>
        <name>Zn(2+)</name>
        <dbReference type="ChEBI" id="CHEBI:29105"/>
        <label>2</label>
    </ligand>
</feature>
<feature type="binding site" evidence="7">
    <location>
        <position position="67"/>
    </location>
    <ligand>
        <name>Zn(2+)</name>
        <dbReference type="ChEBI" id="CHEBI:29105"/>
        <label>1</label>
    </ligand>
</feature>
<feature type="binding site" evidence="7">
    <location>
        <position position="227"/>
    </location>
    <ligand>
        <name>Zn(2+)</name>
        <dbReference type="ChEBI" id="CHEBI:29105"/>
        <label>3</label>
    </ligand>
</feature>
<feature type="binding site" evidence="7">
    <location>
        <position position="229"/>
    </location>
    <ligand>
        <name>Zn(2+)</name>
        <dbReference type="ChEBI" id="CHEBI:29105"/>
        <label>3</label>
    </ligand>
</feature>
<dbReference type="GO" id="GO:0008270">
    <property type="term" value="F:zinc ion binding"/>
    <property type="evidence" value="ECO:0007669"/>
    <property type="project" value="UniProtKB-UniRule"/>
</dbReference>